<feature type="non-terminal residue" evidence="2">
    <location>
        <position position="120"/>
    </location>
</feature>
<evidence type="ECO:0000313" key="2">
    <source>
        <dbReference type="EMBL" id="KHN85978.1"/>
    </source>
</evidence>
<accession>A0A0B2VWC0</accession>
<sequence>MRKVYSRCAFLYALSDSMTERMLSRIPYIYEVSRLKTIRIQVARLCTDFKKIQFHEISLLESLIIPPGFRFVQFFKFLSSMILLLATISSVYSEYICPIVRSLHLSKFLLVFTSSKLYNF</sequence>
<dbReference type="EMBL" id="JPKZ01000682">
    <property type="protein sequence ID" value="KHN85978.1"/>
    <property type="molecule type" value="Genomic_DNA"/>
</dbReference>
<evidence type="ECO:0000256" key="1">
    <source>
        <dbReference type="SAM" id="Phobius"/>
    </source>
</evidence>
<dbReference type="Proteomes" id="UP000031036">
    <property type="component" value="Unassembled WGS sequence"/>
</dbReference>
<feature type="transmembrane region" description="Helical" evidence="1">
    <location>
        <begin position="74"/>
        <end position="92"/>
    </location>
</feature>
<proteinExistence type="predicted"/>
<organism evidence="2 3">
    <name type="scientific">Toxocara canis</name>
    <name type="common">Canine roundworm</name>
    <dbReference type="NCBI Taxonomy" id="6265"/>
    <lineage>
        <taxon>Eukaryota</taxon>
        <taxon>Metazoa</taxon>
        <taxon>Ecdysozoa</taxon>
        <taxon>Nematoda</taxon>
        <taxon>Chromadorea</taxon>
        <taxon>Rhabditida</taxon>
        <taxon>Spirurina</taxon>
        <taxon>Ascaridomorpha</taxon>
        <taxon>Ascaridoidea</taxon>
        <taxon>Toxocaridae</taxon>
        <taxon>Toxocara</taxon>
    </lineage>
</organism>
<name>A0A0B2VWC0_TOXCA</name>
<comment type="caution">
    <text evidence="2">The sequence shown here is derived from an EMBL/GenBank/DDBJ whole genome shotgun (WGS) entry which is preliminary data.</text>
</comment>
<protein>
    <submittedName>
        <fullName evidence="2">Uncharacterized protein</fullName>
    </submittedName>
</protein>
<reference evidence="2 3" key="1">
    <citation type="submission" date="2014-11" db="EMBL/GenBank/DDBJ databases">
        <title>Genetic blueprint of the zoonotic pathogen Toxocara canis.</title>
        <authorList>
            <person name="Zhu X.-Q."/>
            <person name="Korhonen P.K."/>
            <person name="Cai H."/>
            <person name="Young N.D."/>
            <person name="Nejsum P."/>
            <person name="von Samson-Himmelstjerna G."/>
            <person name="Boag P.R."/>
            <person name="Tan P."/>
            <person name="Li Q."/>
            <person name="Min J."/>
            <person name="Yang Y."/>
            <person name="Wang X."/>
            <person name="Fang X."/>
            <person name="Hall R.S."/>
            <person name="Hofmann A."/>
            <person name="Sternberg P.W."/>
            <person name="Jex A.R."/>
            <person name="Gasser R.B."/>
        </authorList>
    </citation>
    <scope>NUCLEOTIDE SEQUENCE [LARGE SCALE GENOMIC DNA]</scope>
    <source>
        <strain evidence="2">PN_DK_2014</strain>
    </source>
</reference>
<keyword evidence="1" id="KW-0812">Transmembrane</keyword>
<keyword evidence="1" id="KW-1133">Transmembrane helix</keyword>
<gene>
    <name evidence="2" type="ORF">Tcan_00703</name>
</gene>
<dbReference type="AlphaFoldDB" id="A0A0B2VWC0"/>
<keyword evidence="3" id="KW-1185">Reference proteome</keyword>
<keyword evidence="1" id="KW-0472">Membrane</keyword>
<evidence type="ECO:0000313" key="3">
    <source>
        <dbReference type="Proteomes" id="UP000031036"/>
    </source>
</evidence>